<dbReference type="AlphaFoldDB" id="A0A6S7IWW4"/>
<comment type="caution">
    <text evidence="1">The sequence shown here is derived from an EMBL/GenBank/DDBJ whole genome shotgun (WGS) entry which is preliminary data.</text>
</comment>
<accession>A0A6S7IWW4</accession>
<dbReference type="OrthoDB" id="416454at2759"/>
<name>A0A6S7IWW4_PARCT</name>
<dbReference type="PANTHER" id="PTHR47510:SF3">
    <property type="entry name" value="ENDO_EXONUCLEASE_PHOSPHATASE DOMAIN-CONTAINING PROTEIN"/>
    <property type="match status" value="1"/>
</dbReference>
<gene>
    <name evidence="1" type="ORF">PACLA_8A030724</name>
</gene>
<dbReference type="Proteomes" id="UP001152795">
    <property type="component" value="Unassembled WGS sequence"/>
</dbReference>
<dbReference type="PANTHER" id="PTHR47510">
    <property type="entry name" value="REVERSE TRANSCRIPTASE DOMAIN-CONTAINING PROTEIN"/>
    <property type="match status" value="1"/>
</dbReference>
<organism evidence="1 2">
    <name type="scientific">Paramuricea clavata</name>
    <name type="common">Red gorgonian</name>
    <name type="synonym">Violescent sea-whip</name>
    <dbReference type="NCBI Taxonomy" id="317549"/>
    <lineage>
        <taxon>Eukaryota</taxon>
        <taxon>Metazoa</taxon>
        <taxon>Cnidaria</taxon>
        <taxon>Anthozoa</taxon>
        <taxon>Octocorallia</taxon>
        <taxon>Malacalcyonacea</taxon>
        <taxon>Plexauridae</taxon>
        <taxon>Paramuricea</taxon>
    </lineage>
</organism>
<evidence type="ECO:0000313" key="1">
    <source>
        <dbReference type="EMBL" id="CAB4022286.1"/>
    </source>
</evidence>
<keyword evidence="2" id="KW-1185">Reference proteome</keyword>
<evidence type="ECO:0000313" key="2">
    <source>
        <dbReference type="Proteomes" id="UP001152795"/>
    </source>
</evidence>
<dbReference type="EMBL" id="CACRXK020011901">
    <property type="protein sequence ID" value="CAB4022286.1"/>
    <property type="molecule type" value="Genomic_DNA"/>
</dbReference>
<protein>
    <submittedName>
        <fullName evidence="1">Uncharacterized protein</fullName>
    </submittedName>
</protein>
<proteinExistence type="predicted"/>
<sequence length="275" mass="32257">MELDSNSAWINFKSLISSIIDKHAPMKQKTVRGNECKWINPEIRQKMGERDYYLKRAKRSNSENDWSSYRRLRNSVTNIRISKSKYNKHLLYEQADDPKQFWRHIKACFPVKSESQDVTNVFKVDEISITDKNEISNGFCSYFCSISEKLRRVSIWRFNENSYRTLKDRVNPNNETFEFRRVEPIDVFNELRQIKKGKATGYDKIPPNLIRDAAEEIATPLCYLVNMSLQKALFPSAEKYGKIVVLGVPVNVAENRFQLTLIIKMYGKLQNSKFS</sequence>
<reference evidence="1" key="1">
    <citation type="submission" date="2020-04" db="EMBL/GenBank/DDBJ databases">
        <authorList>
            <person name="Alioto T."/>
            <person name="Alioto T."/>
            <person name="Gomez Garrido J."/>
        </authorList>
    </citation>
    <scope>NUCLEOTIDE SEQUENCE</scope>
    <source>
        <strain evidence="1">A484AB</strain>
    </source>
</reference>